<reference evidence="3" key="1">
    <citation type="journal article" date="2008" name="PLoS Genet.">
        <title>Genomic islands in the pathogenic filamentous fungus Aspergillus fumigatus.</title>
        <authorList>
            <person name="Fedorova N.D."/>
            <person name="Khaldi N."/>
            <person name="Joardar V.S."/>
            <person name="Maiti R."/>
            <person name="Amedeo P."/>
            <person name="Anderson M.J."/>
            <person name="Crabtree J."/>
            <person name="Silva J.C."/>
            <person name="Badger J.H."/>
            <person name="Albarraq A."/>
            <person name="Angiuoli S."/>
            <person name="Bussey H."/>
            <person name="Bowyer P."/>
            <person name="Cotty P.J."/>
            <person name="Dyer P.S."/>
            <person name="Egan A."/>
            <person name="Galens K."/>
            <person name="Fraser-Liggett C.M."/>
            <person name="Haas B.J."/>
            <person name="Inman J.M."/>
            <person name="Kent R."/>
            <person name="Lemieux S."/>
            <person name="Malavazi I."/>
            <person name="Orvis J."/>
            <person name="Roemer T."/>
            <person name="Ronning C.M."/>
            <person name="Sundaram J.P."/>
            <person name="Sutton G."/>
            <person name="Turner G."/>
            <person name="Venter J.C."/>
            <person name="White O.R."/>
            <person name="Whitty B.R."/>
            <person name="Youngman P."/>
            <person name="Wolfe K.H."/>
            <person name="Goldman G.H."/>
            <person name="Wortman J.R."/>
            <person name="Jiang B."/>
            <person name="Denning D.W."/>
            <person name="Nierman W.C."/>
        </authorList>
    </citation>
    <scope>NUCLEOTIDE SEQUENCE [LARGE SCALE GENOMIC DNA]</scope>
    <source>
        <strain evidence="3">ATCC 1020 / DSM 3700 / CBS 544.65 / FGSC A1164 / JCM 1740 / NRRL 181 / WB 181</strain>
    </source>
</reference>
<dbReference type="AlphaFoldDB" id="A1CZ74"/>
<dbReference type="Proteomes" id="UP000006702">
    <property type="component" value="Unassembled WGS sequence"/>
</dbReference>
<evidence type="ECO:0000256" key="1">
    <source>
        <dbReference type="SAM" id="MobiDB-lite"/>
    </source>
</evidence>
<gene>
    <name evidence="2" type="ORF">NFIA_036160</name>
</gene>
<sequence>MAQGKLNEEIQVDITRLFGDDDNDRANPLHDIALRLKRAIITVSNKALQDGAAEVNNAVQGVTQDAAQTAMQEQEAIQEAAQELGQEAAQEVTQQAGGGLALQTVEQLVQYVVVRNSVEKIWMAAMEPAAYGGEGPDAVVMFLKVMLDIKTARHTASQYMKDETHSEVKAVEDAKDTARKPFPGSAEDAASKARVAAAEITEAVRRLKTVWQMQLKLQMTSKLNDMVAVYIPGKRPEWEIEDVEGMDPSLAAIIGVLLAATLYQSSVKGKPPESFGEGDSAVGTSEKASLI</sequence>
<accession>A1CZ74</accession>
<dbReference type="VEuPathDB" id="FungiDB:NFIA_036160"/>
<keyword evidence="3" id="KW-1185">Reference proteome</keyword>
<evidence type="ECO:0000313" key="3">
    <source>
        <dbReference type="Proteomes" id="UP000006702"/>
    </source>
</evidence>
<proteinExistence type="predicted"/>
<dbReference type="KEGG" id="nfi:NFIA_036160"/>
<name>A1CZ74_NEOFI</name>
<dbReference type="EMBL" id="DS027686">
    <property type="protein sequence ID" value="EAW24044.1"/>
    <property type="molecule type" value="Genomic_DNA"/>
</dbReference>
<dbReference type="RefSeq" id="XP_001265941.1">
    <property type="nucleotide sequence ID" value="XM_001265940.1"/>
</dbReference>
<protein>
    <submittedName>
        <fullName evidence="2">Uncharacterized protein</fullName>
    </submittedName>
</protein>
<dbReference type="OrthoDB" id="97518at2759"/>
<organism evidence="2 3">
    <name type="scientific">Neosartorya fischeri (strain ATCC 1020 / DSM 3700 / CBS 544.65 / FGSC A1164 / JCM 1740 / NRRL 181 / WB 181)</name>
    <name type="common">Aspergillus fischerianus</name>
    <dbReference type="NCBI Taxonomy" id="331117"/>
    <lineage>
        <taxon>Eukaryota</taxon>
        <taxon>Fungi</taxon>
        <taxon>Dikarya</taxon>
        <taxon>Ascomycota</taxon>
        <taxon>Pezizomycotina</taxon>
        <taxon>Eurotiomycetes</taxon>
        <taxon>Eurotiomycetidae</taxon>
        <taxon>Eurotiales</taxon>
        <taxon>Aspergillaceae</taxon>
        <taxon>Aspergillus</taxon>
        <taxon>Aspergillus subgen. Fumigati</taxon>
    </lineage>
</organism>
<evidence type="ECO:0000313" key="2">
    <source>
        <dbReference type="EMBL" id="EAW24044.1"/>
    </source>
</evidence>
<feature type="region of interest" description="Disordered" evidence="1">
    <location>
        <begin position="269"/>
        <end position="291"/>
    </location>
</feature>
<dbReference type="GeneID" id="4593060"/>
<feature type="compositionally biased region" description="Polar residues" evidence="1">
    <location>
        <begin position="282"/>
        <end position="291"/>
    </location>
</feature>
<dbReference type="HOGENOM" id="CLU_956747_0_0_1"/>